<evidence type="ECO:0000256" key="3">
    <source>
        <dbReference type="ARBA" id="ARBA00022842"/>
    </source>
</evidence>
<feature type="domain" description="Phosphatidylinositol-specific phospholipase C X" evidence="7">
    <location>
        <begin position="47"/>
        <end position="200"/>
    </location>
</feature>
<dbReference type="PANTHER" id="PTHR13593:SF103">
    <property type="entry name" value="RE10370P"/>
    <property type="match status" value="1"/>
</dbReference>
<comment type="caution">
    <text evidence="8">The sequence shown here is derived from an EMBL/GenBank/DDBJ whole genome shotgun (WGS) entry which is preliminary data.</text>
</comment>
<dbReference type="Gene3D" id="3.20.20.190">
    <property type="entry name" value="Phosphatidylinositol (PI) phosphodiesterase"/>
    <property type="match status" value="1"/>
</dbReference>
<dbReference type="InParanoid" id="A0A1V9X2K1"/>
<name>A0A1V9X2K1_9ACAR</name>
<keyword evidence="3" id="KW-0460">Magnesium</keyword>
<feature type="transmembrane region" description="Helical" evidence="6">
    <location>
        <begin position="249"/>
        <end position="268"/>
    </location>
</feature>
<organism evidence="8 9">
    <name type="scientific">Tropilaelaps mercedesae</name>
    <dbReference type="NCBI Taxonomy" id="418985"/>
    <lineage>
        <taxon>Eukaryota</taxon>
        <taxon>Metazoa</taxon>
        <taxon>Ecdysozoa</taxon>
        <taxon>Arthropoda</taxon>
        <taxon>Chelicerata</taxon>
        <taxon>Arachnida</taxon>
        <taxon>Acari</taxon>
        <taxon>Parasitiformes</taxon>
        <taxon>Mesostigmata</taxon>
        <taxon>Gamasina</taxon>
        <taxon>Dermanyssoidea</taxon>
        <taxon>Laelapidae</taxon>
        <taxon>Tropilaelaps</taxon>
    </lineage>
</organism>
<dbReference type="PANTHER" id="PTHR13593">
    <property type="match status" value="1"/>
</dbReference>
<proteinExistence type="predicted"/>
<dbReference type="GO" id="GO:0008081">
    <property type="term" value="F:phosphoric diester hydrolase activity"/>
    <property type="evidence" value="ECO:0007669"/>
    <property type="project" value="InterPro"/>
</dbReference>
<dbReference type="InterPro" id="IPR017946">
    <property type="entry name" value="PLC-like_Pdiesterase_TIM-brl"/>
</dbReference>
<dbReference type="GO" id="GO:0046872">
    <property type="term" value="F:metal ion binding"/>
    <property type="evidence" value="ECO:0007669"/>
    <property type="project" value="UniProtKB-KW"/>
</dbReference>
<keyword evidence="4" id="KW-1015">Disulfide bond</keyword>
<dbReference type="GO" id="GO:0016829">
    <property type="term" value="F:lyase activity"/>
    <property type="evidence" value="ECO:0007669"/>
    <property type="project" value="UniProtKB-KW"/>
</dbReference>
<keyword evidence="9" id="KW-1185">Reference proteome</keyword>
<dbReference type="InterPro" id="IPR051057">
    <property type="entry name" value="PI-PLC_domain"/>
</dbReference>
<evidence type="ECO:0000256" key="2">
    <source>
        <dbReference type="ARBA" id="ARBA00022723"/>
    </source>
</evidence>
<keyword evidence="6" id="KW-0812">Transmembrane</keyword>
<keyword evidence="5" id="KW-0456">Lyase</keyword>
<reference evidence="8 9" key="1">
    <citation type="journal article" date="2017" name="Gigascience">
        <title>Draft genome of the honey bee ectoparasitic mite, Tropilaelaps mercedesae, is shaped by the parasitic life history.</title>
        <authorList>
            <person name="Dong X."/>
            <person name="Armstrong S.D."/>
            <person name="Xia D."/>
            <person name="Makepeace B.L."/>
            <person name="Darby A.C."/>
            <person name="Kadowaki T."/>
        </authorList>
    </citation>
    <scope>NUCLEOTIDE SEQUENCE [LARGE SCALE GENOMIC DNA]</scope>
    <source>
        <strain evidence="8">Wuxi-XJTLU</strain>
    </source>
</reference>
<evidence type="ECO:0000313" key="9">
    <source>
        <dbReference type="Proteomes" id="UP000192247"/>
    </source>
</evidence>
<comment type="catalytic activity">
    <reaction evidence="1">
        <text>an N-(acyl)-sphingosylphosphoethanolamine = an N-(acyl)-sphingosyl-1,3-cyclic phosphate + ethanolamine</text>
        <dbReference type="Rhea" id="RHEA:60648"/>
        <dbReference type="ChEBI" id="CHEBI:57603"/>
        <dbReference type="ChEBI" id="CHEBI:143891"/>
        <dbReference type="ChEBI" id="CHEBI:143892"/>
    </reaction>
</comment>
<gene>
    <name evidence="8" type="ORF">BIW11_13405</name>
</gene>
<protein>
    <recommendedName>
        <fullName evidence="7">Phosphatidylinositol-specific phospholipase C X domain-containing protein</fullName>
    </recommendedName>
</protein>
<evidence type="ECO:0000313" key="8">
    <source>
        <dbReference type="EMBL" id="OQR67628.1"/>
    </source>
</evidence>
<dbReference type="Pfam" id="PF00388">
    <property type="entry name" value="PI-PLC-X"/>
    <property type="match status" value="1"/>
</dbReference>
<dbReference type="AlphaFoldDB" id="A0A1V9X2K1"/>
<dbReference type="InterPro" id="IPR000909">
    <property type="entry name" value="PLipase_C_PInositol-sp_X_dom"/>
</dbReference>
<dbReference type="EMBL" id="MNPL01027996">
    <property type="protein sequence ID" value="OQR67628.1"/>
    <property type="molecule type" value="Genomic_DNA"/>
</dbReference>
<sequence>MLHWQTAWSPTNLPNGSYLYTEFLLDDKVIRTTQLLAPDWMKVQYKHIESLNLSQLAIPGSHRSGAYRRYVPEDKYTKIWFAYCQTEDVFTQLLYGIRALDVHVCAVVKDSESCDFWIVNGKIEIGHKLDPILDDIRQFLELFPTELVFLDLKSRCNLACDELSNLISLKFGDKLYQRAEGQSIQDFMSLTVGQMIASGKKIVIGMDDLCNFQDRNLPAFQRIFIDTQNLEELQKGLLRAQKESYRANVWFFVSLGIIVPYVPFDLFFPFSLTWSMPWLGEFRWGSRAIGTSAAAADNNFHICEWYSINFKIQATVNVISLDHATSSDIVAACILINKKRANHEFDELPIPIPKKNRILIADIVTRLIYENNIGVLMALRINKKQKKTKPNILLFADGVMLFVKREFEKKKVLGK</sequence>
<evidence type="ECO:0000259" key="7">
    <source>
        <dbReference type="SMART" id="SM00148"/>
    </source>
</evidence>
<dbReference type="SMART" id="SM00148">
    <property type="entry name" value="PLCXc"/>
    <property type="match status" value="1"/>
</dbReference>
<keyword evidence="6" id="KW-0472">Membrane</keyword>
<keyword evidence="6" id="KW-1133">Transmembrane helix</keyword>
<dbReference type="CDD" id="cd08557">
    <property type="entry name" value="PI-PLCc_bacteria_like"/>
    <property type="match status" value="1"/>
</dbReference>
<dbReference type="Proteomes" id="UP000192247">
    <property type="component" value="Unassembled WGS sequence"/>
</dbReference>
<dbReference type="SUPFAM" id="SSF51695">
    <property type="entry name" value="PLC-like phosphodiesterases"/>
    <property type="match status" value="1"/>
</dbReference>
<evidence type="ECO:0000256" key="1">
    <source>
        <dbReference type="ARBA" id="ARBA00000110"/>
    </source>
</evidence>
<dbReference type="OrthoDB" id="1046782at2759"/>
<dbReference type="PROSITE" id="PS50007">
    <property type="entry name" value="PIPLC_X_DOMAIN"/>
    <property type="match status" value="1"/>
</dbReference>
<evidence type="ECO:0000256" key="5">
    <source>
        <dbReference type="ARBA" id="ARBA00023239"/>
    </source>
</evidence>
<dbReference type="GO" id="GO:0006629">
    <property type="term" value="P:lipid metabolic process"/>
    <property type="evidence" value="ECO:0007669"/>
    <property type="project" value="InterPro"/>
</dbReference>
<keyword evidence="2" id="KW-0479">Metal-binding</keyword>
<evidence type="ECO:0000256" key="6">
    <source>
        <dbReference type="SAM" id="Phobius"/>
    </source>
</evidence>
<evidence type="ECO:0000256" key="4">
    <source>
        <dbReference type="ARBA" id="ARBA00023157"/>
    </source>
</evidence>
<accession>A0A1V9X2K1</accession>